<feature type="signal peptide" evidence="3">
    <location>
        <begin position="1"/>
        <end position="26"/>
    </location>
</feature>
<dbReference type="InterPro" id="IPR050695">
    <property type="entry name" value="N-acetylmuramoyl_amidase_3"/>
</dbReference>
<protein>
    <submittedName>
        <fullName evidence="5">SH3 domain-containing protein</fullName>
    </submittedName>
</protein>
<keyword evidence="6" id="KW-1185">Reference proteome</keyword>
<proteinExistence type="predicted"/>
<name>A0A8J7G6M6_9BACL</name>
<dbReference type="Proteomes" id="UP000622653">
    <property type="component" value="Unassembled WGS sequence"/>
</dbReference>
<keyword evidence="1" id="KW-0378">Hydrolase</keyword>
<dbReference type="SMART" id="SM00646">
    <property type="entry name" value="Ami_3"/>
    <property type="match status" value="1"/>
</dbReference>
<dbReference type="PROSITE" id="PS51781">
    <property type="entry name" value="SH3B"/>
    <property type="match status" value="4"/>
</dbReference>
<dbReference type="EMBL" id="JADKPV010000001">
    <property type="protein sequence ID" value="MBF4500118.1"/>
    <property type="molecule type" value="Genomic_DNA"/>
</dbReference>
<dbReference type="SMART" id="SM00287">
    <property type="entry name" value="SH3b"/>
    <property type="match status" value="4"/>
</dbReference>
<sequence>MKRKITFTLFLLIFGFGFLNSITSLAASTVETKGKMNVRSGPGLTYEIIDTLQANESLTVLEEQDDWFRVSYKKNREGWIASWLVERKSDIESKGDVVISTTNGLNVRLGPSTQSNVIGKMDAGKEATLELERDGWSYIIVDGMYGWVHSSYLTKTTSETQKANDQVNPSPEVKDGQFTVIVDSLNVRSRAGLQGKIIGYAHQGETYKVLEVDHNWVKIQLDSKKTGWVASFHGQLNASQKSGEKPSLFLISTIADGTNLREEPTTHSKVVKRLEAGYHLNVLSEEGDWYEVEIDGQRAYVAQWVVSTLNSPVISKHAEEAASTVRKKASIPGTLNGITIILDPGHGGHDRGTTGARGTREKDLTMKTAEVLALKLRSAGAKVHLTRERDTFIPLRTRAQMKSQLKADAFISIHYDANVDSTVTGHTTFYFHDHQKELADVLNATIEQQIPLRNRGVQVGNFQVLNENSSDAILLELGFLTNAAEEQVLLSSQFRETVSYGIYDGLLQFFNE</sequence>
<keyword evidence="2" id="KW-0961">Cell wall biogenesis/degradation</keyword>
<dbReference type="PIRSF" id="PIRSF037846">
    <property type="entry name" value="Autolysin_YrvJ_prd"/>
    <property type="match status" value="1"/>
</dbReference>
<evidence type="ECO:0000256" key="2">
    <source>
        <dbReference type="ARBA" id="ARBA00023316"/>
    </source>
</evidence>
<dbReference type="Gene3D" id="3.40.630.40">
    <property type="entry name" value="Zn-dependent exopeptidases"/>
    <property type="match status" value="1"/>
</dbReference>
<dbReference type="InterPro" id="IPR003646">
    <property type="entry name" value="SH3-like_bac-type"/>
</dbReference>
<dbReference type="PANTHER" id="PTHR30404:SF7">
    <property type="entry name" value="CELL WALL AMIDASE LYTH-RELATED"/>
    <property type="match status" value="1"/>
</dbReference>
<accession>A0A8J7G6M6</accession>
<feature type="domain" description="SH3b" evidence="4">
    <location>
        <begin position="175"/>
        <end position="237"/>
    </location>
</feature>
<dbReference type="AlphaFoldDB" id="A0A8J7G6M6"/>
<evidence type="ECO:0000313" key="5">
    <source>
        <dbReference type="EMBL" id="MBF4500118.1"/>
    </source>
</evidence>
<dbReference type="GO" id="GO:0071555">
    <property type="term" value="P:cell wall organization"/>
    <property type="evidence" value="ECO:0007669"/>
    <property type="project" value="UniProtKB-KW"/>
</dbReference>
<dbReference type="RefSeq" id="WP_194561576.1">
    <property type="nucleotide sequence ID" value="NZ_JADKPV010000001.1"/>
</dbReference>
<organism evidence="5 6">
    <name type="scientific">Savagea serpentis</name>
    <dbReference type="NCBI Taxonomy" id="2785297"/>
    <lineage>
        <taxon>Bacteria</taxon>
        <taxon>Bacillati</taxon>
        <taxon>Bacillota</taxon>
        <taxon>Bacilli</taxon>
        <taxon>Bacillales</taxon>
        <taxon>Caryophanaceae</taxon>
        <taxon>Savagea</taxon>
    </lineage>
</organism>
<feature type="domain" description="SH3b" evidence="4">
    <location>
        <begin position="247"/>
        <end position="310"/>
    </location>
</feature>
<dbReference type="GO" id="GO:0030288">
    <property type="term" value="C:outer membrane-bounded periplasmic space"/>
    <property type="evidence" value="ECO:0007669"/>
    <property type="project" value="TreeGrafter"/>
</dbReference>
<dbReference type="InterPro" id="IPR002508">
    <property type="entry name" value="MurNAc-LAA_cat"/>
</dbReference>
<dbReference type="CDD" id="cd02696">
    <property type="entry name" value="MurNAc-LAA"/>
    <property type="match status" value="1"/>
</dbReference>
<dbReference type="GO" id="GO:0009253">
    <property type="term" value="P:peptidoglycan catabolic process"/>
    <property type="evidence" value="ECO:0007669"/>
    <property type="project" value="InterPro"/>
</dbReference>
<feature type="chain" id="PRO_5035148416" evidence="3">
    <location>
        <begin position="27"/>
        <end position="512"/>
    </location>
</feature>
<dbReference type="PANTHER" id="PTHR30404">
    <property type="entry name" value="N-ACETYLMURAMOYL-L-ALANINE AMIDASE"/>
    <property type="match status" value="1"/>
</dbReference>
<dbReference type="InterPro" id="IPR017293">
    <property type="entry name" value="N-acetylmuramoyl-L-ala_amidase"/>
</dbReference>
<feature type="domain" description="SH3b" evidence="4">
    <location>
        <begin position="95"/>
        <end position="157"/>
    </location>
</feature>
<dbReference type="Pfam" id="PF08239">
    <property type="entry name" value="SH3_3"/>
    <property type="match status" value="4"/>
</dbReference>
<evidence type="ECO:0000256" key="3">
    <source>
        <dbReference type="SAM" id="SignalP"/>
    </source>
</evidence>
<comment type="caution">
    <text evidence="5">The sequence shown here is derived from an EMBL/GenBank/DDBJ whole genome shotgun (WGS) entry which is preliminary data.</text>
</comment>
<dbReference type="Gene3D" id="2.30.30.40">
    <property type="entry name" value="SH3 Domains"/>
    <property type="match status" value="4"/>
</dbReference>
<evidence type="ECO:0000256" key="1">
    <source>
        <dbReference type="ARBA" id="ARBA00022801"/>
    </source>
</evidence>
<dbReference type="GO" id="GO:0008745">
    <property type="term" value="F:N-acetylmuramoyl-L-alanine amidase activity"/>
    <property type="evidence" value="ECO:0007669"/>
    <property type="project" value="InterPro"/>
</dbReference>
<dbReference type="SUPFAM" id="SSF53187">
    <property type="entry name" value="Zn-dependent exopeptidases"/>
    <property type="match status" value="1"/>
</dbReference>
<feature type="domain" description="SH3b" evidence="4">
    <location>
        <begin position="25"/>
        <end position="89"/>
    </location>
</feature>
<reference evidence="5" key="1">
    <citation type="submission" date="2020-11" db="EMBL/GenBank/DDBJ databases">
        <title>Multidrug resistant novel bacterium Savagea serpentis sp. nov., isolated from the scats of a vine snake (Ahaetulla nasuta).</title>
        <authorList>
            <person name="Venkata Ramana V."/>
            <person name="Vikas Patil S."/>
            <person name="Yogita Lugani V."/>
        </authorList>
    </citation>
    <scope>NUCLEOTIDE SEQUENCE</scope>
    <source>
        <strain evidence="5">SN6</strain>
    </source>
</reference>
<gene>
    <name evidence="5" type="ORF">IRY55_01980</name>
</gene>
<dbReference type="Pfam" id="PF01520">
    <property type="entry name" value="Amidase_3"/>
    <property type="match status" value="1"/>
</dbReference>
<evidence type="ECO:0000259" key="4">
    <source>
        <dbReference type="PROSITE" id="PS51781"/>
    </source>
</evidence>
<evidence type="ECO:0000313" key="6">
    <source>
        <dbReference type="Proteomes" id="UP000622653"/>
    </source>
</evidence>
<keyword evidence="3" id="KW-0732">Signal</keyword>